<feature type="region of interest" description="Disordered" evidence="2">
    <location>
        <begin position="549"/>
        <end position="570"/>
    </location>
</feature>
<dbReference type="PANTHER" id="PTHR37271:SF1">
    <property type="entry name" value="KARYOGAMY PROTEIN KAR9"/>
    <property type="match status" value="1"/>
</dbReference>
<feature type="compositionally biased region" description="Polar residues" evidence="2">
    <location>
        <begin position="512"/>
        <end position="526"/>
    </location>
</feature>
<feature type="compositionally biased region" description="Low complexity" evidence="2">
    <location>
        <begin position="426"/>
        <end position="443"/>
    </location>
</feature>
<keyword evidence="1" id="KW-0175">Coiled coil</keyword>
<gene>
    <name evidence="3" type="ORF">GNLVRS02_ARAD1C13354g</name>
</gene>
<dbReference type="GO" id="GO:0030473">
    <property type="term" value="P:nuclear migration along microtubule"/>
    <property type="evidence" value="ECO:0007669"/>
    <property type="project" value="TreeGrafter"/>
</dbReference>
<feature type="compositionally biased region" description="Polar residues" evidence="2">
    <location>
        <begin position="619"/>
        <end position="654"/>
    </location>
</feature>
<organism evidence="3">
    <name type="scientific">Blastobotrys adeninivorans</name>
    <name type="common">Yeast</name>
    <name type="synonym">Arxula adeninivorans</name>
    <dbReference type="NCBI Taxonomy" id="409370"/>
    <lineage>
        <taxon>Eukaryota</taxon>
        <taxon>Fungi</taxon>
        <taxon>Dikarya</taxon>
        <taxon>Ascomycota</taxon>
        <taxon>Saccharomycotina</taxon>
        <taxon>Dipodascomycetes</taxon>
        <taxon>Dipodascales</taxon>
        <taxon>Trichomonascaceae</taxon>
        <taxon>Blastobotrys</taxon>
    </lineage>
</organism>
<feature type="region of interest" description="Disordered" evidence="2">
    <location>
        <begin position="418"/>
        <end position="455"/>
    </location>
</feature>
<dbReference type="InterPro" id="IPR013889">
    <property type="entry name" value="Karyogamy_KAR9"/>
</dbReference>
<feature type="compositionally biased region" description="Low complexity" evidence="2">
    <location>
        <begin position="732"/>
        <end position="745"/>
    </location>
</feature>
<dbReference type="GO" id="GO:0005816">
    <property type="term" value="C:spindle pole body"/>
    <property type="evidence" value="ECO:0007669"/>
    <property type="project" value="TreeGrafter"/>
</dbReference>
<feature type="region of interest" description="Disordered" evidence="2">
    <location>
        <begin position="602"/>
        <end position="834"/>
    </location>
</feature>
<reference evidence="3" key="2">
    <citation type="submission" date="2014-06" db="EMBL/GenBank/DDBJ databases">
        <title>The complete genome of Blastobotrys (Arxula) adeninivorans LS3 - a yeast of biotechnological interest.</title>
        <authorList>
            <person name="Kunze G."/>
            <person name="Gaillardin C."/>
            <person name="Czernicka M."/>
            <person name="Durrens P."/>
            <person name="Martin T."/>
            <person name="Boer E."/>
            <person name="Gabaldon T."/>
            <person name="Cruz J."/>
            <person name="Talla E."/>
            <person name="Marck C."/>
            <person name="Goffeau A."/>
            <person name="Barbe V."/>
            <person name="Baret P."/>
            <person name="Baronian K."/>
            <person name="Beier S."/>
            <person name="Bleykasten C."/>
            <person name="Bode R."/>
            <person name="Casaregola S."/>
            <person name="Despons L."/>
            <person name="Fairhead C."/>
            <person name="Giersberg M."/>
            <person name="Gierski P."/>
            <person name="Hahnel U."/>
            <person name="Hartmann A."/>
            <person name="Jankowska D."/>
            <person name="Jubin C."/>
            <person name="Jung P."/>
            <person name="Lafontaine I."/>
            <person name="Leh-Louis V."/>
            <person name="Lemaire M."/>
            <person name="Marcet-Houben M."/>
            <person name="Mascher M."/>
            <person name="Morel G."/>
            <person name="Richard G.-F."/>
            <person name="Riechen J."/>
            <person name="Sacerdot C."/>
            <person name="Sarkar A."/>
            <person name="Savel G."/>
            <person name="Schacherer J."/>
            <person name="Sherman D."/>
            <person name="Straub M.-L."/>
            <person name="Stein N."/>
            <person name="Thierry A."/>
            <person name="Trautwein-Schult A."/>
            <person name="Westhof E."/>
            <person name="Worch S."/>
            <person name="Dujon B."/>
            <person name="Souciet J.-L."/>
            <person name="Wincker P."/>
            <person name="Scholz U."/>
            <person name="Neuveglise N."/>
        </authorList>
    </citation>
    <scope>NUCLEOTIDE SEQUENCE</scope>
    <source>
        <strain evidence="3">LS3</strain>
    </source>
</reference>
<reference evidence="3" key="1">
    <citation type="submission" date="2014-02" db="EMBL/GenBank/DDBJ databases">
        <authorList>
            <person name="Genoscope - CEA"/>
        </authorList>
    </citation>
    <scope>NUCLEOTIDE SEQUENCE</scope>
    <source>
        <strain evidence="3">LS3</strain>
    </source>
</reference>
<feature type="compositionally biased region" description="Basic and acidic residues" evidence="2">
    <location>
        <begin position="772"/>
        <end position="794"/>
    </location>
</feature>
<dbReference type="GO" id="GO:0043332">
    <property type="term" value="C:mating projection tip"/>
    <property type="evidence" value="ECO:0007669"/>
    <property type="project" value="TreeGrafter"/>
</dbReference>
<name>A0A060T6D8_BLAAD</name>
<evidence type="ECO:0000256" key="1">
    <source>
        <dbReference type="SAM" id="Coils"/>
    </source>
</evidence>
<dbReference type="GO" id="GO:0031578">
    <property type="term" value="P:mitotic spindle orientation checkpoint signaling"/>
    <property type="evidence" value="ECO:0007669"/>
    <property type="project" value="TreeGrafter"/>
</dbReference>
<dbReference type="Pfam" id="PF08580">
    <property type="entry name" value="KAR9"/>
    <property type="match status" value="1"/>
</dbReference>
<feature type="compositionally biased region" description="Basic and acidic residues" evidence="2">
    <location>
        <begin position="473"/>
        <end position="483"/>
    </location>
</feature>
<feature type="compositionally biased region" description="Polar residues" evidence="2">
    <location>
        <begin position="759"/>
        <end position="771"/>
    </location>
</feature>
<dbReference type="EMBL" id="HG937693">
    <property type="protein sequence ID" value="CDP34477.1"/>
    <property type="molecule type" value="Genomic_DNA"/>
</dbReference>
<dbReference type="AlphaFoldDB" id="A0A060T6D8"/>
<accession>A0A060T6D8</accession>
<protein>
    <submittedName>
        <fullName evidence="3">ARAD1C13354p</fullName>
    </submittedName>
</protein>
<feature type="region of interest" description="Disordered" evidence="2">
    <location>
        <begin position="473"/>
        <end position="531"/>
    </location>
</feature>
<dbReference type="GO" id="GO:0005938">
    <property type="term" value="C:cell cortex"/>
    <property type="evidence" value="ECO:0007669"/>
    <property type="project" value="TreeGrafter"/>
</dbReference>
<feature type="compositionally biased region" description="Low complexity" evidence="2">
    <location>
        <begin position="499"/>
        <end position="511"/>
    </location>
</feature>
<dbReference type="GO" id="GO:0051293">
    <property type="term" value="P:establishment of spindle localization"/>
    <property type="evidence" value="ECO:0007669"/>
    <property type="project" value="TreeGrafter"/>
</dbReference>
<evidence type="ECO:0000313" key="3">
    <source>
        <dbReference type="EMBL" id="CDP34477.1"/>
    </source>
</evidence>
<sequence>MTDIAIEQVPFARQLSALSSQTLPDVQGLKVLQGSPNTKSALQSIKSSVDQVLRYFDTARTVLSGLDSHDDVQWTFEGRQAVIDVGKTVMRAGDVMDELVTMLEETKQRQEAKLRQSQQIKGHKPSKSLTVYIPLVEAIERAIGEWRSILELMGNLRNRVDIATEWKDLYDQILFDVDQEMTRCFELIFEIQECRHQPVEEGVDLDSLGTTMDESPFLGRPRLPNLGPHDRVVNQKFYQVSTQLKTLRASLDFVPIRLERYACRAQDIFPSSINTLRQKLTQLEHRHTELLEEVKTLEKELGEDRWANIFRKTGSQATQLLDEFEQNLAVWTRQQGENADAEILDHCRAKNQHLVAAITRILHLFDRAIKDRLTVHGEMLSLQNALHSRWHTLCAKAEEAMGGGLDIMPVESSPLARYHPSRRSLSNASSTFSAGTTSTAVTSPQPSSTSSFEPDIAPIKFKIRTRLAEKGDKGLENSEVIERPKRKSTRSLVPLELGSTSSSNSSSRQASGNLDAQTQTDTETQSLTHTELETNELESKLHHLAISEPADHSDALESTTTESDIMSPPYLPYPDGDTPTIQSPTQLHNRLSKVKKRVSMAPPIVDNISSPSLAPPSVRKTSASYLPVPSSTTKKSLLTRKSSMPLQRPNSRNSHLPVLTPDRRSSSQCSGRITPRRDFSLPSELPGKRRETLPHIPSSTPRDPSSFLKPTASSLSKMRPHSRAGQERESDASSAGSARRSGFRSSMDHRSMLPPPTPTNAARNGRRTSTLFDRRSSTPMDGRRTSIADFDRRLSGLHKQPPQTPTNKNGHSFLPTPSRLARPRSSLGSSMGSN</sequence>
<dbReference type="PANTHER" id="PTHR37271">
    <property type="entry name" value="KARYOGAMY PROTEIN KAR9"/>
    <property type="match status" value="1"/>
</dbReference>
<feature type="coiled-coil region" evidence="1">
    <location>
        <begin position="273"/>
        <end position="300"/>
    </location>
</feature>
<proteinExistence type="predicted"/>
<evidence type="ECO:0000256" key="2">
    <source>
        <dbReference type="SAM" id="MobiDB-lite"/>
    </source>
</evidence>